<evidence type="ECO:0000256" key="4">
    <source>
        <dbReference type="ARBA" id="ARBA00022840"/>
    </source>
</evidence>
<dbReference type="Proteomes" id="UP001144110">
    <property type="component" value="Unassembled WGS sequence"/>
</dbReference>
<dbReference type="GO" id="GO:0005524">
    <property type="term" value="F:ATP binding"/>
    <property type="evidence" value="ECO:0007669"/>
    <property type="project" value="UniProtKB-KW"/>
</dbReference>
<evidence type="ECO:0000313" key="6">
    <source>
        <dbReference type="EMBL" id="MDF2953686.1"/>
    </source>
</evidence>
<evidence type="ECO:0000256" key="2">
    <source>
        <dbReference type="ARBA" id="ARBA00022448"/>
    </source>
</evidence>
<dbReference type="InterPro" id="IPR003439">
    <property type="entry name" value="ABC_transporter-like_ATP-bd"/>
</dbReference>
<reference evidence="6" key="1">
    <citation type="submission" date="2022-11" db="EMBL/GenBank/DDBJ databases">
        <title>Candidatus Alkanophaga archaea from heated hydrothermal vent sediment oxidize petroleum alkanes.</title>
        <authorList>
            <person name="Zehnle H."/>
            <person name="Laso-Perez R."/>
            <person name="Lipp J."/>
            <person name="Teske A."/>
            <person name="Wegener G."/>
        </authorList>
    </citation>
    <scope>NUCLEOTIDE SEQUENCE</scope>
    <source>
        <strain evidence="6">MCA70</strain>
    </source>
</reference>
<name>A0AAE3P4C3_9BACT</name>
<feature type="domain" description="ABC transporter" evidence="5">
    <location>
        <begin position="2"/>
        <end position="240"/>
    </location>
</feature>
<dbReference type="PANTHER" id="PTHR42734">
    <property type="entry name" value="METAL TRANSPORT SYSTEM ATP-BINDING PROTEIN TM_0124-RELATED"/>
    <property type="match status" value="1"/>
</dbReference>
<dbReference type="InterPro" id="IPR017871">
    <property type="entry name" value="ABC_transporter-like_CS"/>
</dbReference>
<dbReference type="SMART" id="SM00382">
    <property type="entry name" value="AAA"/>
    <property type="match status" value="1"/>
</dbReference>
<keyword evidence="3" id="KW-0547">Nucleotide-binding</keyword>
<dbReference type="EMBL" id="JAPHEG010000004">
    <property type="protein sequence ID" value="MDF2953686.1"/>
    <property type="molecule type" value="Genomic_DNA"/>
</dbReference>
<evidence type="ECO:0000313" key="7">
    <source>
        <dbReference type="Proteomes" id="UP001144110"/>
    </source>
</evidence>
<dbReference type="GO" id="GO:0016887">
    <property type="term" value="F:ATP hydrolysis activity"/>
    <property type="evidence" value="ECO:0007669"/>
    <property type="project" value="InterPro"/>
</dbReference>
<comment type="similarity">
    <text evidence="1">Belongs to the ABC transporter superfamily.</text>
</comment>
<accession>A0AAE3P4C3</accession>
<organism evidence="6 7">
    <name type="scientific">Candidatus Thermodesulfobacterium syntrophicum</name>
    <dbReference type="NCBI Taxonomy" id="3060442"/>
    <lineage>
        <taxon>Bacteria</taxon>
        <taxon>Pseudomonadati</taxon>
        <taxon>Thermodesulfobacteriota</taxon>
        <taxon>Thermodesulfobacteria</taxon>
        <taxon>Thermodesulfobacteriales</taxon>
        <taxon>Thermodesulfobacteriaceae</taxon>
        <taxon>Thermodesulfobacterium</taxon>
    </lineage>
</organism>
<dbReference type="PANTHER" id="PTHR42734:SF6">
    <property type="entry name" value="MOLYBDATE IMPORT ATP-BINDING PROTEIN MOLC"/>
    <property type="match status" value="1"/>
</dbReference>
<dbReference type="FunFam" id="3.40.50.300:FF:000134">
    <property type="entry name" value="Iron-enterobactin ABC transporter ATP-binding protein"/>
    <property type="match status" value="1"/>
</dbReference>
<dbReference type="Gene3D" id="3.40.50.300">
    <property type="entry name" value="P-loop containing nucleotide triphosphate hydrolases"/>
    <property type="match status" value="1"/>
</dbReference>
<protein>
    <submittedName>
        <fullName evidence="6">ABC-type cobalamin/Fe3+-siderophores transport system</fullName>
    </submittedName>
</protein>
<evidence type="ECO:0000256" key="3">
    <source>
        <dbReference type="ARBA" id="ARBA00022741"/>
    </source>
</evidence>
<sequence length="266" mass="29892">MLEIKKLCFRHKGSKEDTLKDIEFSAELGKVTAILGPNGSGKSTLFKCIIGIWKPYKGSIRANGKEINKLSHLERAKIFSVIPQEHEITFPYSVFDIVITGRAPYIGVFSSPGKKDYEKAEIALKALEIYHLKDKPYNKISGGERQLVLIARALAQSAPFMLLDEPVSHLDFRNQIKVLLKIKELAYKNKITALVTIHDPNLASLFADKIVVIKDGRIIEQGKPNHILNEKLIQEVYGIKINIIQNNGFNLICPVLDFLKNKQMGA</sequence>
<gene>
    <name evidence="6" type="ORF">OD816_000931</name>
</gene>
<dbReference type="Pfam" id="PF00005">
    <property type="entry name" value="ABC_tran"/>
    <property type="match status" value="1"/>
</dbReference>
<dbReference type="AlphaFoldDB" id="A0AAE3P4C3"/>
<dbReference type="InterPro" id="IPR003593">
    <property type="entry name" value="AAA+_ATPase"/>
</dbReference>
<keyword evidence="4" id="KW-0067">ATP-binding</keyword>
<dbReference type="InterPro" id="IPR027417">
    <property type="entry name" value="P-loop_NTPase"/>
</dbReference>
<proteinExistence type="inferred from homology"/>
<dbReference type="CDD" id="cd03214">
    <property type="entry name" value="ABC_Iron-Siderophores_B12_Hemin"/>
    <property type="match status" value="1"/>
</dbReference>
<evidence type="ECO:0000259" key="5">
    <source>
        <dbReference type="PROSITE" id="PS50893"/>
    </source>
</evidence>
<dbReference type="PROSITE" id="PS50893">
    <property type="entry name" value="ABC_TRANSPORTER_2"/>
    <property type="match status" value="1"/>
</dbReference>
<dbReference type="SUPFAM" id="SSF52540">
    <property type="entry name" value="P-loop containing nucleoside triphosphate hydrolases"/>
    <property type="match status" value="1"/>
</dbReference>
<comment type="caution">
    <text evidence="6">The sequence shown here is derived from an EMBL/GenBank/DDBJ whole genome shotgun (WGS) entry which is preliminary data.</text>
</comment>
<dbReference type="PROSITE" id="PS00211">
    <property type="entry name" value="ABC_TRANSPORTER_1"/>
    <property type="match status" value="1"/>
</dbReference>
<dbReference type="InterPro" id="IPR050153">
    <property type="entry name" value="Metal_Ion_Import_ABC"/>
</dbReference>
<keyword evidence="2" id="KW-0813">Transport</keyword>
<evidence type="ECO:0000256" key="1">
    <source>
        <dbReference type="ARBA" id="ARBA00005417"/>
    </source>
</evidence>